<name>A0A0P4W3F0_9HEMI</name>
<dbReference type="GO" id="GO:0004476">
    <property type="term" value="F:mannose-6-phosphate isomerase activity"/>
    <property type="evidence" value="ECO:0007669"/>
    <property type="project" value="UniProtKB-EC"/>
</dbReference>
<evidence type="ECO:0000256" key="7">
    <source>
        <dbReference type="ARBA" id="ARBA00023235"/>
    </source>
</evidence>
<dbReference type="GO" id="GO:0009298">
    <property type="term" value="P:GDP-mannose biosynthetic process"/>
    <property type="evidence" value="ECO:0007669"/>
    <property type="project" value="UniProtKB-UniPathway"/>
</dbReference>
<dbReference type="InterPro" id="IPR014710">
    <property type="entry name" value="RmlC-like_jellyroll"/>
</dbReference>
<proteinExistence type="evidence at transcript level"/>
<dbReference type="InterPro" id="IPR001250">
    <property type="entry name" value="Man6P_Isoase-1"/>
</dbReference>
<dbReference type="PANTHER" id="PTHR10309">
    <property type="entry name" value="MANNOSE-6-PHOSPHATE ISOMERASE"/>
    <property type="match status" value="1"/>
</dbReference>
<evidence type="ECO:0000259" key="14">
    <source>
        <dbReference type="Pfam" id="PF20512"/>
    </source>
</evidence>
<dbReference type="PROSITE" id="PS00965">
    <property type="entry name" value="PMI_I_1"/>
    <property type="match status" value="1"/>
</dbReference>
<feature type="binding site" evidence="11">
    <location>
        <position position="127"/>
    </location>
    <ligand>
        <name>Zn(2+)</name>
        <dbReference type="ChEBI" id="CHEBI:29105"/>
    </ligand>
</feature>
<dbReference type="GO" id="GO:0005975">
    <property type="term" value="P:carbohydrate metabolic process"/>
    <property type="evidence" value="ECO:0007669"/>
    <property type="project" value="InterPro"/>
</dbReference>
<evidence type="ECO:0000256" key="1">
    <source>
        <dbReference type="ARBA" id="ARBA00000757"/>
    </source>
</evidence>
<dbReference type="EC" id="5.3.1.8" evidence="4"/>
<evidence type="ECO:0000256" key="10">
    <source>
        <dbReference type="PIRSR" id="PIRSR001480-1"/>
    </source>
</evidence>
<dbReference type="InterPro" id="IPR011051">
    <property type="entry name" value="RmlC_Cupin_sf"/>
</dbReference>
<dbReference type="InterPro" id="IPR018050">
    <property type="entry name" value="Pmannose_isomerase-type1_CS"/>
</dbReference>
<sequence>MDLQCAVMRYDWGQLGSRSLVAQLAVKNDPLFEIEESCPYAEWWMGTHHNGPSVLKVHNKLLKEYIQDDPTCLGNSLSTFGPDLPFLLKVLSVRKALSIQVHPNKEDAQTLHLKYPKMYTDSNHKPELAVALTKFEALCGFRQLEEIADFLKSIPELCNLINAEYSQNFIRQPSIKLLELCFSSYITAAPVECKKSAAKLIQRWEQSDFKLREMQMEHLFLRLNKQFPEDIGLFAIYFLNHITLSPGEALFLEAGLPHAYLHGNCVEVMARSDNVVRAGLTPKVRDVATLIKIIKYNPTSIENLKFYATYFDKFISIYKPPVNDFALARICLPREQMYTLPMLKTASLLFVLSGTAENEYFDIETGMVLFLPSEFIITLTVTSDVLEMYQAHANV</sequence>
<comment type="pathway">
    <text evidence="2 12">Nucleotide-sugar biosynthesis; GDP-alpha-D-mannose biosynthesis; alpha-D-mannose 1-phosphate from D-fructose 6-phosphate: step 1/2.</text>
</comment>
<comment type="cofactor">
    <cofactor evidence="11">
        <name>Zn(2+)</name>
        <dbReference type="ChEBI" id="CHEBI:29105"/>
    </cofactor>
    <text evidence="11">Binds 1 zinc ion per subunit.</text>
</comment>
<dbReference type="PANTHER" id="PTHR10309:SF0">
    <property type="entry name" value="MANNOSE-6-PHOSPHATE ISOMERASE"/>
    <property type="match status" value="1"/>
</dbReference>
<dbReference type="PROSITE" id="PS00966">
    <property type="entry name" value="PMI_I_2"/>
    <property type="match status" value="1"/>
</dbReference>
<evidence type="ECO:0000256" key="6">
    <source>
        <dbReference type="ARBA" id="ARBA00022833"/>
    </source>
</evidence>
<evidence type="ECO:0000256" key="8">
    <source>
        <dbReference type="ARBA" id="ARBA00029741"/>
    </source>
</evidence>
<feature type="binding site" evidence="11">
    <location>
        <position position="100"/>
    </location>
    <ligand>
        <name>Zn(2+)</name>
        <dbReference type="ChEBI" id="CHEBI:29105"/>
    </ligand>
</feature>
<dbReference type="UniPathway" id="UPA00126">
    <property type="reaction ID" value="UER00423"/>
</dbReference>
<evidence type="ECO:0000256" key="4">
    <source>
        <dbReference type="ARBA" id="ARBA00011956"/>
    </source>
</evidence>
<comment type="catalytic activity">
    <reaction evidence="1">
        <text>D-mannose 6-phosphate = D-fructose 6-phosphate</text>
        <dbReference type="Rhea" id="RHEA:12356"/>
        <dbReference type="ChEBI" id="CHEBI:58735"/>
        <dbReference type="ChEBI" id="CHEBI:61527"/>
        <dbReference type="EC" id="5.3.1.8"/>
    </reaction>
</comment>
<dbReference type="PRINTS" id="PR00714">
    <property type="entry name" value="MAN6PISMRASE"/>
</dbReference>
<dbReference type="NCBIfam" id="TIGR00218">
    <property type="entry name" value="manA"/>
    <property type="match status" value="1"/>
</dbReference>
<feature type="binding site" evidence="11">
    <location>
        <position position="258"/>
    </location>
    <ligand>
        <name>Zn(2+)</name>
        <dbReference type="ChEBI" id="CHEBI:29105"/>
    </ligand>
</feature>
<dbReference type="Pfam" id="PF20512">
    <property type="entry name" value="PMI_typeI_hel"/>
    <property type="match status" value="1"/>
</dbReference>
<dbReference type="Gene3D" id="1.10.441.10">
    <property type="entry name" value="Phosphomannose Isomerase, domain 2"/>
    <property type="match status" value="1"/>
</dbReference>
<evidence type="ECO:0000256" key="12">
    <source>
        <dbReference type="RuleBase" id="RU004248"/>
    </source>
</evidence>
<dbReference type="EMBL" id="GDKW01000618">
    <property type="protein sequence ID" value="JAI55977.1"/>
    <property type="molecule type" value="mRNA"/>
</dbReference>
<dbReference type="PIRSF" id="PIRSF001480">
    <property type="entry name" value="Mannose-6-phosphate_isomerase"/>
    <property type="match status" value="1"/>
</dbReference>
<feature type="active site" evidence="10">
    <location>
        <position position="277"/>
    </location>
</feature>
<keyword evidence="6 11" id="KW-0862">Zinc</keyword>
<reference evidence="15" key="1">
    <citation type="journal article" date="2016" name="PLoS Negl. Trop. Dis.">
        <title>A Deep Insight into the Sialome of Rhodnius neglectus, a Vector of Chagas Disease.</title>
        <authorList>
            <person name="Santiago P.B."/>
            <person name="Assumpcao T.C."/>
            <person name="Araujo C.N."/>
            <person name="Bastos I.M."/>
            <person name="Neves D."/>
            <person name="Silva I.G."/>
            <person name="Charneau S."/>
            <person name="Queiroz R.M."/>
            <person name="Raiol T."/>
            <person name="Oliveira J.V."/>
            <person name="Sousa M.V."/>
            <person name="Calvo E."/>
            <person name="Ribeiro J.M."/>
            <person name="Santana J.M."/>
        </authorList>
    </citation>
    <scope>NUCLEOTIDE SEQUENCE</scope>
    <source>
        <tissue evidence="15">Salivary glands</tissue>
    </source>
</reference>
<dbReference type="SUPFAM" id="SSF51182">
    <property type="entry name" value="RmlC-like cupins"/>
    <property type="match status" value="1"/>
</dbReference>
<protein>
    <recommendedName>
        <fullName evidence="4">mannose-6-phosphate isomerase</fullName>
        <ecNumber evidence="4">5.3.1.8</ecNumber>
    </recommendedName>
    <alternativeName>
        <fullName evidence="8">Phosphohexomutase</fullName>
    </alternativeName>
    <alternativeName>
        <fullName evidence="9">Phosphomannose isomerase</fullName>
    </alternativeName>
</protein>
<organism evidence="15">
    <name type="scientific">Rhodnius neglectus</name>
    <dbReference type="NCBI Taxonomy" id="72488"/>
    <lineage>
        <taxon>Eukaryota</taxon>
        <taxon>Metazoa</taxon>
        <taxon>Ecdysozoa</taxon>
        <taxon>Arthropoda</taxon>
        <taxon>Hexapoda</taxon>
        <taxon>Insecta</taxon>
        <taxon>Pterygota</taxon>
        <taxon>Neoptera</taxon>
        <taxon>Paraneoptera</taxon>
        <taxon>Hemiptera</taxon>
        <taxon>Heteroptera</taxon>
        <taxon>Panheteroptera</taxon>
        <taxon>Cimicomorpha</taxon>
        <taxon>Reduviidae</taxon>
        <taxon>Triatominae</taxon>
        <taxon>Rhodnius</taxon>
    </lineage>
</organism>
<evidence type="ECO:0000259" key="13">
    <source>
        <dbReference type="Pfam" id="PF20511"/>
    </source>
</evidence>
<dbReference type="InterPro" id="IPR046458">
    <property type="entry name" value="PMI_typeI_hel"/>
</dbReference>
<dbReference type="CDD" id="cd07011">
    <property type="entry name" value="cupin_PMI_type_I_N"/>
    <property type="match status" value="1"/>
</dbReference>
<dbReference type="Gene3D" id="2.60.120.10">
    <property type="entry name" value="Jelly Rolls"/>
    <property type="match status" value="2"/>
</dbReference>
<dbReference type="InterPro" id="IPR046457">
    <property type="entry name" value="PMI_typeI_cat"/>
</dbReference>
<evidence type="ECO:0000256" key="2">
    <source>
        <dbReference type="ARBA" id="ARBA00004666"/>
    </source>
</evidence>
<evidence type="ECO:0000256" key="5">
    <source>
        <dbReference type="ARBA" id="ARBA00022723"/>
    </source>
</evidence>
<feature type="domain" description="Phosphomannose isomerase type I catalytic" evidence="13">
    <location>
        <begin position="2"/>
        <end position="144"/>
    </location>
</feature>
<dbReference type="GO" id="GO:0005829">
    <property type="term" value="C:cytosol"/>
    <property type="evidence" value="ECO:0007669"/>
    <property type="project" value="TreeGrafter"/>
</dbReference>
<feature type="binding site" evidence="11">
    <location>
        <position position="102"/>
    </location>
    <ligand>
        <name>Zn(2+)</name>
        <dbReference type="ChEBI" id="CHEBI:29105"/>
    </ligand>
</feature>
<dbReference type="GO" id="GO:0008270">
    <property type="term" value="F:zinc ion binding"/>
    <property type="evidence" value="ECO:0007669"/>
    <property type="project" value="InterPro"/>
</dbReference>
<dbReference type="AlphaFoldDB" id="A0A0P4W3F0"/>
<comment type="similarity">
    <text evidence="3">Belongs to the mannose-6-phosphate isomerase type 1 family.</text>
</comment>
<dbReference type="Pfam" id="PF20511">
    <property type="entry name" value="PMI_typeI_cat"/>
    <property type="match status" value="1"/>
</dbReference>
<dbReference type="InterPro" id="IPR016305">
    <property type="entry name" value="Mannose-6-P_Isomerase"/>
</dbReference>
<keyword evidence="7 15" id="KW-0413">Isomerase</keyword>
<keyword evidence="5 11" id="KW-0479">Metal-binding</keyword>
<evidence type="ECO:0000313" key="15">
    <source>
        <dbReference type="EMBL" id="JAI55977.1"/>
    </source>
</evidence>
<evidence type="ECO:0000256" key="11">
    <source>
        <dbReference type="PIRSR" id="PIRSR001480-2"/>
    </source>
</evidence>
<evidence type="ECO:0000256" key="3">
    <source>
        <dbReference type="ARBA" id="ARBA00010772"/>
    </source>
</evidence>
<feature type="domain" description="Phosphomannose isomerase type I helical insertion" evidence="14">
    <location>
        <begin position="174"/>
        <end position="239"/>
    </location>
</feature>
<evidence type="ECO:0000256" key="9">
    <source>
        <dbReference type="ARBA" id="ARBA00030762"/>
    </source>
</evidence>
<accession>A0A0P4W3F0</accession>